<keyword evidence="6" id="KW-0547">Nucleotide-binding</keyword>
<dbReference type="InterPro" id="IPR001851">
    <property type="entry name" value="ABC_transp_permease"/>
</dbReference>
<feature type="transmembrane region" description="Helical" evidence="11">
    <location>
        <begin position="256"/>
        <end position="273"/>
    </location>
</feature>
<keyword evidence="7 13" id="KW-0067">ATP-binding</keyword>
<feature type="domain" description="ABC transporter" evidence="12">
    <location>
        <begin position="652"/>
        <end position="887"/>
    </location>
</feature>
<dbReference type="GO" id="GO:0015658">
    <property type="term" value="F:branched-chain amino acid transmembrane transporter activity"/>
    <property type="evidence" value="ECO:0007669"/>
    <property type="project" value="InterPro"/>
</dbReference>
<keyword evidence="9 11" id="KW-1133">Transmembrane helix</keyword>
<dbReference type="GO" id="GO:0005886">
    <property type="term" value="C:plasma membrane"/>
    <property type="evidence" value="ECO:0007669"/>
    <property type="project" value="UniProtKB-SubCell"/>
</dbReference>
<keyword evidence="4" id="KW-1003">Cell membrane</keyword>
<dbReference type="GO" id="GO:0016887">
    <property type="term" value="F:ATP hydrolysis activity"/>
    <property type="evidence" value="ECO:0007669"/>
    <property type="project" value="InterPro"/>
</dbReference>
<evidence type="ECO:0000256" key="4">
    <source>
        <dbReference type="ARBA" id="ARBA00022475"/>
    </source>
</evidence>
<evidence type="ECO:0000256" key="11">
    <source>
        <dbReference type="SAM" id="Phobius"/>
    </source>
</evidence>
<dbReference type="EMBL" id="MLJW01000007">
    <property type="protein sequence ID" value="OIR16467.1"/>
    <property type="molecule type" value="Genomic_DNA"/>
</dbReference>
<feature type="transmembrane region" description="Helical" evidence="11">
    <location>
        <begin position="308"/>
        <end position="328"/>
    </location>
</feature>
<keyword evidence="10 11" id="KW-0472">Membrane</keyword>
<dbReference type="PROSITE" id="PS50893">
    <property type="entry name" value="ABC_TRANSPORTER_2"/>
    <property type="match status" value="2"/>
</dbReference>
<organism evidence="13">
    <name type="scientific">mine drainage metagenome</name>
    <dbReference type="NCBI Taxonomy" id="410659"/>
    <lineage>
        <taxon>unclassified sequences</taxon>
        <taxon>metagenomes</taxon>
        <taxon>ecological metagenomes</taxon>
    </lineage>
</organism>
<sequence>MKRILLVNGAELIAFILLACIPLAVSNSYVLGLLTLLAIYGILLIGLDVSVGYLGQVNLGHAAFLGLGAYAGGLCVMVFGFSMLPALLASLLVGFVFGGLLAFPALRLEGPQFALATLSFSALTATTLNELESITQGAQGLQVDRPLLFGLHLGPQAFFWLCLVLLAFTWIAMKNLLSSHWGRAFEALRDSPIATDAMGVGVFRHKVAAFALGSGLGGLAGGLYAFNFQFLQPSSFVYELMVILLLGVVLGGRKSLWGAFVGACLIVLLPNLLSNRSLFQAFSFIGLFIALVAGTINIRKQRRISFQVAAPIVSMALLVAGSLLVQNTEDWRKAIFALMLFSVVVGLPEGLMGFAEKQLTRLFKVPARPLPDATELEAVLPKQEDTGLLLELIDVKRHFGGIKAVDGVSMQVQGGHIHGLIGPNGSGKSTLVNVISGLYAPSAGQLRLHGEELPKGSLFKVSQAGIARTFQNLQLFAELSALENVMVACAGAYKKSLPLVLLGFAYAEEKRAQADSLALLELVGLAGDARTKAKDLPYGAQRFLEIARALARKPKLLILDEPAAGLAHPDVLKLNEIVHRIRARGITTILIEHHMSVVNEVCDFVTVLDEGKIIAQGLPDEVKRNPRVIAAYLGDSKESSYSSRKLGETPLLRVEDLHAGYGASEVLTGTSFEVRAGSVVALIGANGAGKTTTMRVLSGMLKPTSGKVLLEGKEVQQLDASKIACLGLAHSPEGRKIFAPLSVEDNLLLGAYTRLPKVFGFRTKASIDLEKVYALFPRLFERRKQAAGTLSGGEQQMLAIGRALMANPKIILLDEPSMGLAPVIVQEVFVIIKKLKEAGITLLLVEQFAKSALEVADYAYVLEHGRIAVEGTPEELAKNERVLAAYLG</sequence>
<feature type="transmembrane region" description="Helical" evidence="11">
    <location>
        <begin position="37"/>
        <end position="55"/>
    </location>
</feature>
<dbReference type="AlphaFoldDB" id="A0A1J5T8M0"/>
<feature type="transmembrane region" description="Helical" evidence="11">
    <location>
        <begin position="87"/>
        <end position="106"/>
    </location>
</feature>
<comment type="subcellular location">
    <subcellularLocation>
        <location evidence="1">Cell membrane</location>
        <topology evidence="1">Multi-pass membrane protein</topology>
    </subcellularLocation>
</comment>
<evidence type="ECO:0000256" key="10">
    <source>
        <dbReference type="ARBA" id="ARBA00023136"/>
    </source>
</evidence>
<dbReference type="Pfam" id="PF12399">
    <property type="entry name" value="BCA_ABC_TP_C"/>
    <property type="match status" value="1"/>
</dbReference>
<proteinExistence type="inferred from homology"/>
<feature type="transmembrane region" description="Helical" evidence="11">
    <location>
        <begin position="207"/>
        <end position="224"/>
    </location>
</feature>
<keyword evidence="8" id="KW-0029">Amino-acid transport</keyword>
<feature type="domain" description="ABC transporter" evidence="12">
    <location>
        <begin position="390"/>
        <end position="635"/>
    </location>
</feature>
<dbReference type="InterPro" id="IPR003439">
    <property type="entry name" value="ABC_transporter-like_ATP-bd"/>
</dbReference>
<dbReference type="GO" id="GO:0005524">
    <property type="term" value="F:ATP binding"/>
    <property type="evidence" value="ECO:0007669"/>
    <property type="project" value="UniProtKB-KW"/>
</dbReference>
<dbReference type="InterPro" id="IPR043428">
    <property type="entry name" value="LivM-like"/>
</dbReference>
<evidence type="ECO:0000259" key="12">
    <source>
        <dbReference type="PROSITE" id="PS50893"/>
    </source>
</evidence>
<dbReference type="PANTHER" id="PTHR43820">
    <property type="entry name" value="HIGH-AFFINITY BRANCHED-CHAIN AMINO ACID TRANSPORT ATP-BINDING PROTEIN LIVF"/>
    <property type="match status" value="1"/>
</dbReference>
<dbReference type="SMART" id="SM00382">
    <property type="entry name" value="AAA"/>
    <property type="match status" value="2"/>
</dbReference>
<evidence type="ECO:0000256" key="7">
    <source>
        <dbReference type="ARBA" id="ARBA00022840"/>
    </source>
</evidence>
<evidence type="ECO:0000256" key="1">
    <source>
        <dbReference type="ARBA" id="ARBA00004651"/>
    </source>
</evidence>
<dbReference type="InterPro" id="IPR032823">
    <property type="entry name" value="BCA_ABC_TP_C"/>
</dbReference>
<evidence type="ECO:0000256" key="6">
    <source>
        <dbReference type="ARBA" id="ARBA00022741"/>
    </source>
</evidence>
<evidence type="ECO:0000313" key="13">
    <source>
        <dbReference type="EMBL" id="OIR16467.1"/>
    </source>
</evidence>
<evidence type="ECO:0000256" key="3">
    <source>
        <dbReference type="ARBA" id="ARBA00022448"/>
    </source>
</evidence>
<evidence type="ECO:0000256" key="2">
    <source>
        <dbReference type="ARBA" id="ARBA00005417"/>
    </source>
</evidence>
<reference evidence="13" key="1">
    <citation type="submission" date="2016-10" db="EMBL/GenBank/DDBJ databases">
        <title>Sequence of Gallionella enrichment culture.</title>
        <authorList>
            <person name="Poehlein A."/>
            <person name="Muehling M."/>
            <person name="Daniel R."/>
        </authorList>
    </citation>
    <scope>NUCLEOTIDE SEQUENCE</scope>
</reference>
<protein>
    <submittedName>
        <fullName evidence="13">High-affinity branched-chain amino acid transport ATP-binding protein LivF</fullName>
    </submittedName>
</protein>
<feature type="transmembrane region" description="Helical" evidence="11">
    <location>
        <begin position="279"/>
        <end position="296"/>
    </location>
</feature>
<evidence type="ECO:0000256" key="9">
    <source>
        <dbReference type="ARBA" id="ARBA00022989"/>
    </source>
</evidence>
<gene>
    <name evidence="13" type="primary">livF_5</name>
    <name evidence="13" type="ORF">GALL_31920</name>
</gene>
<dbReference type="Pfam" id="PF00005">
    <property type="entry name" value="ABC_tran"/>
    <property type="match status" value="2"/>
</dbReference>
<dbReference type="Pfam" id="PF02653">
    <property type="entry name" value="BPD_transp_2"/>
    <property type="match status" value="1"/>
</dbReference>
<dbReference type="InterPro" id="IPR017871">
    <property type="entry name" value="ABC_transporter-like_CS"/>
</dbReference>
<dbReference type="PANTHER" id="PTHR43820:SF4">
    <property type="entry name" value="HIGH-AFFINITY BRANCHED-CHAIN AMINO ACID TRANSPORT ATP-BINDING PROTEIN LIVF"/>
    <property type="match status" value="1"/>
</dbReference>
<keyword evidence="5 11" id="KW-0812">Transmembrane</keyword>
<keyword evidence="3" id="KW-0813">Transport</keyword>
<evidence type="ECO:0000256" key="5">
    <source>
        <dbReference type="ARBA" id="ARBA00022692"/>
    </source>
</evidence>
<dbReference type="CDD" id="cd06581">
    <property type="entry name" value="TM_PBP1_LivM_like"/>
    <property type="match status" value="1"/>
</dbReference>
<dbReference type="InterPro" id="IPR027417">
    <property type="entry name" value="P-loop_NTPase"/>
</dbReference>
<comment type="similarity">
    <text evidence="2">Belongs to the ABC transporter superfamily.</text>
</comment>
<name>A0A1J5T8M0_9ZZZZ</name>
<dbReference type="SUPFAM" id="SSF52540">
    <property type="entry name" value="P-loop containing nucleoside triphosphate hydrolases"/>
    <property type="match status" value="2"/>
</dbReference>
<dbReference type="PROSITE" id="PS00211">
    <property type="entry name" value="ABC_TRANSPORTER_1"/>
    <property type="match status" value="1"/>
</dbReference>
<feature type="transmembrane region" description="Helical" evidence="11">
    <location>
        <begin position="230"/>
        <end position="249"/>
    </location>
</feature>
<evidence type="ECO:0000256" key="8">
    <source>
        <dbReference type="ARBA" id="ARBA00022970"/>
    </source>
</evidence>
<feature type="transmembrane region" description="Helical" evidence="11">
    <location>
        <begin position="334"/>
        <end position="354"/>
    </location>
</feature>
<dbReference type="CDD" id="cd03224">
    <property type="entry name" value="ABC_TM1139_LivF_branched"/>
    <property type="match status" value="1"/>
</dbReference>
<feature type="transmembrane region" description="Helical" evidence="11">
    <location>
        <begin position="12"/>
        <end position="31"/>
    </location>
</feature>
<feature type="transmembrane region" description="Helical" evidence="11">
    <location>
        <begin position="62"/>
        <end position="81"/>
    </location>
</feature>
<dbReference type="Gene3D" id="3.40.50.300">
    <property type="entry name" value="P-loop containing nucleotide triphosphate hydrolases"/>
    <property type="match status" value="2"/>
</dbReference>
<feature type="transmembrane region" description="Helical" evidence="11">
    <location>
        <begin position="149"/>
        <end position="173"/>
    </location>
</feature>
<dbReference type="InterPro" id="IPR052156">
    <property type="entry name" value="BCAA_Transport_ATP-bd_LivF"/>
</dbReference>
<dbReference type="InterPro" id="IPR003593">
    <property type="entry name" value="AAA+_ATPase"/>
</dbReference>
<dbReference type="FunFam" id="3.40.50.300:FF:000421">
    <property type="entry name" value="Branched-chain amino acid ABC transporter ATP-binding protein"/>
    <property type="match status" value="1"/>
</dbReference>
<accession>A0A1J5T8M0</accession>
<dbReference type="GO" id="GO:0015807">
    <property type="term" value="P:L-amino acid transport"/>
    <property type="evidence" value="ECO:0007669"/>
    <property type="project" value="TreeGrafter"/>
</dbReference>
<dbReference type="CDD" id="cd03219">
    <property type="entry name" value="ABC_Mj1267_LivG_branched"/>
    <property type="match status" value="1"/>
</dbReference>
<comment type="caution">
    <text evidence="13">The sequence shown here is derived from an EMBL/GenBank/DDBJ whole genome shotgun (WGS) entry which is preliminary data.</text>
</comment>